<evidence type="ECO:0000256" key="2">
    <source>
        <dbReference type="ARBA" id="ARBA00022857"/>
    </source>
</evidence>
<dbReference type="Proteomes" id="UP000551501">
    <property type="component" value="Unassembled WGS sequence"/>
</dbReference>
<dbReference type="GO" id="GO:0009231">
    <property type="term" value="P:riboflavin biosynthetic process"/>
    <property type="evidence" value="ECO:0007669"/>
    <property type="project" value="InterPro"/>
</dbReference>
<proteinExistence type="predicted"/>
<protein>
    <submittedName>
        <fullName evidence="5">Riboflavin biosynthesis pyrimidine reductase</fullName>
    </submittedName>
</protein>
<comment type="pathway">
    <text evidence="1">Cofactor biosynthesis; riboflavin biosynthesis.</text>
</comment>
<dbReference type="SUPFAM" id="SSF53597">
    <property type="entry name" value="Dihydrofolate reductase-like"/>
    <property type="match status" value="1"/>
</dbReference>
<comment type="caution">
    <text evidence="5">The sequence shown here is derived from an EMBL/GenBank/DDBJ whole genome shotgun (WGS) entry which is preliminary data.</text>
</comment>
<dbReference type="InterPro" id="IPR024072">
    <property type="entry name" value="DHFR-like_dom_sf"/>
</dbReference>
<gene>
    <name evidence="5" type="ORF">BKA16_002773</name>
</gene>
<dbReference type="EMBL" id="JACIFP010000001">
    <property type="protein sequence ID" value="MBB4136221.1"/>
    <property type="molecule type" value="Genomic_DNA"/>
</dbReference>
<keyword evidence="6" id="KW-1185">Reference proteome</keyword>
<sequence>MFLIEKATDVTGDDLLDVFSFPSSTAPTVRATMIASVDGAATVARRSGMLGGDGDHLIFHTMRLLADAVVVGARTAILEGYRAPSLDSDGTRRRRLAGQAPTPTLVLTSRTLDIPSDYGPASASNVVVATCTSAPDDRRRRLTDDGATLIDCGDDTVDPARLVAELADRGLHRIDLEGGPTLLAAFTAAHALDQVLLTVSPTLTLGDAPRITDGPALALRDQNLPIPERLPYPLRLARMVGDDDGFLYQLWETARTDGDPALQ</sequence>
<keyword evidence="2" id="KW-0521">NADP</keyword>
<evidence type="ECO:0000259" key="4">
    <source>
        <dbReference type="Pfam" id="PF01872"/>
    </source>
</evidence>
<keyword evidence="3" id="KW-0560">Oxidoreductase</keyword>
<feature type="domain" description="Bacterial bifunctional deaminase-reductase C-terminal" evidence="4">
    <location>
        <begin position="27"/>
        <end position="217"/>
    </location>
</feature>
<reference evidence="5 6" key="1">
    <citation type="submission" date="2020-08" db="EMBL/GenBank/DDBJ databases">
        <title>Sequencing the genomes of 1000 actinobacteria strains.</title>
        <authorList>
            <person name="Klenk H.-P."/>
        </authorList>
    </citation>
    <scope>NUCLEOTIDE SEQUENCE [LARGE SCALE GENOMIC DNA]</scope>
    <source>
        <strain evidence="5 6">DSM 45298</strain>
    </source>
</reference>
<name>A0A840EXA9_9ACTN</name>
<dbReference type="InterPro" id="IPR002734">
    <property type="entry name" value="RibDG_C"/>
</dbReference>
<dbReference type="GO" id="GO:0008703">
    <property type="term" value="F:5-amino-6-(5-phosphoribosylamino)uracil reductase activity"/>
    <property type="evidence" value="ECO:0007669"/>
    <property type="project" value="InterPro"/>
</dbReference>
<dbReference type="InterPro" id="IPR050765">
    <property type="entry name" value="Riboflavin_Biosynth_HTPR"/>
</dbReference>
<dbReference type="Gene3D" id="3.40.430.10">
    <property type="entry name" value="Dihydrofolate Reductase, subunit A"/>
    <property type="match status" value="1"/>
</dbReference>
<evidence type="ECO:0000313" key="5">
    <source>
        <dbReference type="EMBL" id="MBB4136221.1"/>
    </source>
</evidence>
<evidence type="ECO:0000313" key="6">
    <source>
        <dbReference type="Proteomes" id="UP000551501"/>
    </source>
</evidence>
<dbReference type="PANTHER" id="PTHR38011">
    <property type="entry name" value="DIHYDROFOLATE REDUCTASE FAMILY PROTEIN (AFU_ORTHOLOGUE AFUA_8G06820)"/>
    <property type="match status" value="1"/>
</dbReference>
<evidence type="ECO:0000256" key="1">
    <source>
        <dbReference type="ARBA" id="ARBA00005104"/>
    </source>
</evidence>
<evidence type="ECO:0000256" key="3">
    <source>
        <dbReference type="ARBA" id="ARBA00023002"/>
    </source>
</evidence>
<dbReference type="RefSeq" id="WP_183371184.1">
    <property type="nucleotide sequence ID" value="NZ_BAABHL010000013.1"/>
</dbReference>
<dbReference type="AlphaFoldDB" id="A0A840EXA9"/>
<accession>A0A840EXA9</accession>
<dbReference type="PANTHER" id="PTHR38011:SF7">
    <property type="entry name" value="2,5-DIAMINO-6-RIBOSYLAMINO-4(3H)-PYRIMIDINONE 5'-PHOSPHATE REDUCTASE"/>
    <property type="match status" value="1"/>
</dbReference>
<dbReference type="Pfam" id="PF01872">
    <property type="entry name" value="RibD_C"/>
    <property type="match status" value="1"/>
</dbReference>
<organism evidence="5 6">
    <name type="scientific">Gordonia humi</name>
    <dbReference type="NCBI Taxonomy" id="686429"/>
    <lineage>
        <taxon>Bacteria</taxon>
        <taxon>Bacillati</taxon>
        <taxon>Actinomycetota</taxon>
        <taxon>Actinomycetes</taxon>
        <taxon>Mycobacteriales</taxon>
        <taxon>Gordoniaceae</taxon>
        <taxon>Gordonia</taxon>
    </lineage>
</organism>